<feature type="region of interest" description="Disordered" evidence="1">
    <location>
        <begin position="36"/>
        <end position="79"/>
    </location>
</feature>
<evidence type="ECO:0000313" key="4">
    <source>
        <dbReference type="Proteomes" id="UP000007801"/>
    </source>
</evidence>
<organism evidence="3 4">
    <name type="scientific">Drosophila ananassae</name>
    <name type="common">Fruit fly</name>
    <dbReference type="NCBI Taxonomy" id="7217"/>
    <lineage>
        <taxon>Eukaryota</taxon>
        <taxon>Metazoa</taxon>
        <taxon>Ecdysozoa</taxon>
        <taxon>Arthropoda</taxon>
        <taxon>Hexapoda</taxon>
        <taxon>Insecta</taxon>
        <taxon>Pterygota</taxon>
        <taxon>Neoptera</taxon>
        <taxon>Endopterygota</taxon>
        <taxon>Diptera</taxon>
        <taxon>Brachycera</taxon>
        <taxon>Muscomorpha</taxon>
        <taxon>Ephydroidea</taxon>
        <taxon>Drosophilidae</taxon>
        <taxon>Drosophila</taxon>
        <taxon>Sophophora</taxon>
    </lineage>
</organism>
<reference evidence="3 4" key="1">
    <citation type="journal article" date="2007" name="Nature">
        <title>Evolution of genes and genomes on the Drosophila phylogeny.</title>
        <authorList>
            <consortium name="Drosophila 12 Genomes Consortium"/>
            <person name="Clark A.G."/>
            <person name="Eisen M.B."/>
            <person name="Smith D.R."/>
            <person name="Bergman C.M."/>
            <person name="Oliver B."/>
            <person name="Markow T.A."/>
            <person name="Kaufman T.C."/>
            <person name="Kellis M."/>
            <person name="Gelbart W."/>
            <person name="Iyer V.N."/>
            <person name="Pollard D.A."/>
            <person name="Sackton T.B."/>
            <person name="Larracuente A.M."/>
            <person name="Singh N.D."/>
            <person name="Abad J.P."/>
            <person name="Abt D.N."/>
            <person name="Adryan B."/>
            <person name="Aguade M."/>
            <person name="Akashi H."/>
            <person name="Anderson W.W."/>
            <person name="Aquadro C.F."/>
            <person name="Ardell D.H."/>
            <person name="Arguello R."/>
            <person name="Artieri C.G."/>
            <person name="Barbash D.A."/>
            <person name="Barker D."/>
            <person name="Barsanti P."/>
            <person name="Batterham P."/>
            <person name="Batzoglou S."/>
            <person name="Begun D."/>
            <person name="Bhutkar A."/>
            <person name="Blanco E."/>
            <person name="Bosak S.A."/>
            <person name="Bradley R.K."/>
            <person name="Brand A.D."/>
            <person name="Brent M.R."/>
            <person name="Brooks A.N."/>
            <person name="Brown R.H."/>
            <person name="Butlin R.K."/>
            <person name="Caggese C."/>
            <person name="Calvi B.R."/>
            <person name="Bernardo de Carvalho A."/>
            <person name="Caspi A."/>
            <person name="Castrezana S."/>
            <person name="Celniker S.E."/>
            <person name="Chang J.L."/>
            <person name="Chapple C."/>
            <person name="Chatterji S."/>
            <person name="Chinwalla A."/>
            <person name="Civetta A."/>
            <person name="Clifton S.W."/>
            <person name="Comeron J.M."/>
            <person name="Costello J.C."/>
            <person name="Coyne J.A."/>
            <person name="Daub J."/>
            <person name="David R.G."/>
            <person name="Delcher A.L."/>
            <person name="Delehaunty K."/>
            <person name="Do C.B."/>
            <person name="Ebling H."/>
            <person name="Edwards K."/>
            <person name="Eickbush T."/>
            <person name="Evans J.D."/>
            <person name="Filipski A."/>
            <person name="Findeiss S."/>
            <person name="Freyhult E."/>
            <person name="Fulton L."/>
            <person name="Fulton R."/>
            <person name="Garcia A.C."/>
            <person name="Gardiner A."/>
            <person name="Garfield D.A."/>
            <person name="Garvin B.E."/>
            <person name="Gibson G."/>
            <person name="Gilbert D."/>
            <person name="Gnerre S."/>
            <person name="Godfrey J."/>
            <person name="Good R."/>
            <person name="Gotea V."/>
            <person name="Gravely B."/>
            <person name="Greenberg A.J."/>
            <person name="Griffiths-Jones S."/>
            <person name="Gross S."/>
            <person name="Guigo R."/>
            <person name="Gustafson E.A."/>
            <person name="Haerty W."/>
            <person name="Hahn M.W."/>
            <person name="Halligan D.L."/>
            <person name="Halpern A.L."/>
            <person name="Halter G.M."/>
            <person name="Han M.V."/>
            <person name="Heger A."/>
            <person name="Hillier L."/>
            <person name="Hinrichs A.S."/>
            <person name="Holmes I."/>
            <person name="Hoskins R.A."/>
            <person name="Hubisz M.J."/>
            <person name="Hultmark D."/>
            <person name="Huntley M.A."/>
            <person name="Jaffe D.B."/>
            <person name="Jagadeeshan S."/>
            <person name="Jeck W.R."/>
            <person name="Johnson J."/>
            <person name="Jones C.D."/>
            <person name="Jordan W.C."/>
            <person name="Karpen G.H."/>
            <person name="Kataoka E."/>
            <person name="Keightley P.D."/>
            <person name="Kheradpour P."/>
            <person name="Kirkness E.F."/>
            <person name="Koerich L.B."/>
            <person name="Kristiansen K."/>
            <person name="Kudrna D."/>
            <person name="Kulathinal R.J."/>
            <person name="Kumar S."/>
            <person name="Kwok R."/>
            <person name="Lander E."/>
            <person name="Langley C.H."/>
            <person name="Lapoint R."/>
            <person name="Lazzaro B.P."/>
            <person name="Lee S.J."/>
            <person name="Levesque L."/>
            <person name="Li R."/>
            <person name="Lin C.F."/>
            <person name="Lin M.F."/>
            <person name="Lindblad-Toh K."/>
            <person name="Llopart A."/>
            <person name="Long M."/>
            <person name="Low L."/>
            <person name="Lozovsky E."/>
            <person name="Lu J."/>
            <person name="Luo M."/>
            <person name="Machado C.A."/>
            <person name="Makalowski W."/>
            <person name="Marzo M."/>
            <person name="Matsuda M."/>
            <person name="Matzkin L."/>
            <person name="McAllister B."/>
            <person name="McBride C.S."/>
            <person name="McKernan B."/>
            <person name="McKernan K."/>
            <person name="Mendez-Lago M."/>
            <person name="Minx P."/>
            <person name="Mollenhauer M.U."/>
            <person name="Montooth K."/>
            <person name="Mount S.M."/>
            <person name="Mu X."/>
            <person name="Myers E."/>
            <person name="Negre B."/>
            <person name="Newfeld S."/>
            <person name="Nielsen R."/>
            <person name="Noor M.A."/>
            <person name="O'Grady P."/>
            <person name="Pachter L."/>
            <person name="Papaceit M."/>
            <person name="Parisi M.J."/>
            <person name="Parisi M."/>
            <person name="Parts L."/>
            <person name="Pedersen J.S."/>
            <person name="Pesole G."/>
            <person name="Phillippy A.M."/>
            <person name="Ponting C.P."/>
            <person name="Pop M."/>
            <person name="Porcelli D."/>
            <person name="Powell J.R."/>
            <person name="Prohaska S."/>
            <person name="Pruitt K."/>
            <person name="Puig M."/>
            <person name="Quesneville H."/>
            <person name="Ram K.R."/>
            <person name="Rand D."/>
            <person name="Rasmussen M.D."/>
            <person name="Reed L.K."/>
            <person name="Reenan R."/>
            <person name="Reily A."/>
            <person name="Remington K.A."/>
            <person name="Rieger T.T."/>
            <person name="Ritchie M.G."/>
            <person name="Robin C."/>
            <person name="Rogers Y.H."/>
            <person name="Rohde C."/>
            <person name="Rozas J."/>
            <person name="Rubenfield M.J."/>
            <person name="Ruiz A."/>
            <person name="Russo S."/>
            <person name="Salzberg S.L."/>
            <person name="Sanchez-Gracia A."/>
            <person name="Saranga D.J."/>
            <person name="Sato H."/>
            <person name="Schaeffer S.W."/>
            <person name="Schatz M.C."/>
            <person name="Schlenke T."/>
            <person name="Schwartz R."/>
            <person name="Segarra C."/>
            <person name="Singh R.S."/>
            <person name="Sirot L."/>
            <person name="Sirota M."/>
            <person name="Sisneros N.B."/>
            <person name="Smith C.D."/>
            <person name="Smith T.F."/>
            <person name="Spieth J."/>
            <person name="Stage D.E."/>
            <person name="Stark A."/>
            <person name="Stephan W."/>
            <person name="Strausberg R.L."/>
            <person name="Strempel S."/>
            <person name="Sturgill D."/>
            <person name="Sutton G."/>
            <person name="Sutton G.G."/>
            <person name="Tao W."/>
            <person name="Teichmann S."/>
            <person name="Tobari Y.N."/>
            <person name="Tomimura Y."/>
            <person name="Tsolas J.M."/>
            <person name="Valente V.L."/>
            <person name="Venter E."/>
            <person name="Venter J.C."/>
            <person name="Vicario S."/>
            <person name="Vieira F.G."/>
            <person name="Vilella A.J."/>
            <person name="Villasante A."/>
            <person name="Walenz B."/>
            <person name="Wang J."/>
            <person name="Wasserman M."/>
            <person name="Watts T."/>
            <person name="Wilson D."/>
            <person name="Wilson R.K."/>
            <person name="Wing R.A."/>
            <person name="Wolfner M.F."/>
            <person name="Wong A."/>
            <person name="Wong G.K."/>
            <person name="Wu C.I."/>
            <person name="Wu G."/>
            <person name="Yamamoto D."/>
            <person name="Yang H.P."/>
            <person name="Yang S.P."/>
            <person name="Yorke J.A."/>
            <person name="Yoshida K."/>
            <person name="Zdobnov E."/>
            <person name="Zhang P."/>
            <person name="Zhang Y."/>
            <person name="Zimin A.V."/>
            <person name="Baldwin J."/>
            <person name="Abdouelleil A."/>
            <person name="Abdulkadir J."/>
            <person name="Abebe A."/>
            <person name="Abera B."/>
            <person name="Abreu J."/>
            <person name="Acer S.C."/>
            <person name="Aftuck L."/>
            <person name="Alexander A."/>
            <person name="An P."/>
            <person name="Anderson E."/>
            <person name="Anderson S."/>
            <person name="Arachi H."/>
            <person name="Azer M."/>
            <person name="Bachantsang P."/>
            <person name="Barry A."/>
            <person name="Bayul T."/>
            <person name="Berlin A."/>
            <person name="Bessette D."/>
            <person name="Bloom T."/>
            <person name="Blye J."/>
            <person name="Boguslavskiy L."/>
            <person name="Bonnet C."/>
            <person name="Boukhgalter B."/>
            <person name="Bourzgui I."/>
            <person name="Brown A."/>
            <person name="Cahill P."/>
            <person name="Channer S."/>
            <person name="Cheshatsang Y."/>
            <person name="Chuda L."/>
            <person name="Citroen M."/>
            <person name="Collymore A."/>
            <person name="Cooke P."/>
            <person name="Costello M."/>
            <person name="D'Aco K."/>
            <person name="Daza R."/>
            <person name="De Haan G."/>
            <person name="DeGray S."/>
            <person name="DeMaso C."/>
            <person name="Dhargay N."/>
            <person name="Dooley K."/>
            <person name="Dooley E."/>
            <person name="Doricent M."/>
            <person name="Dorje P."/>
            <person name="Dorjee K."/>
            <person name="Dupes A."/>
            <person name="Elong R."/>
            <person name="Falk J."/>
            <person name="Farina A."/>
            <person name="Faro S."/>
            <person name="Ferguson D."/>
            <person name="Fisher S."/>
            <person name="Foley C.D."/>
            <person name="Franke A."/>
            <person name="Friedrich D."/>
            <person name="Gadbois L."/>
            <person name="Gearin G."/>
            <person name="Gearin C.R."/>
            <person name="Giannoukos G."/>
            <person name="Goode T."/>
            <person name="Graham J."/>
            <person name="Grandbois E."/>
            <person name="Grewal S."/>
            <person name="Gyaltsen K."/>
            <person name="Hafez N."/>
            <person name="Hagos B."/>
            <person name="Hall J."/>
            <person name="Henson C."/>
            <person name="Hollinger A."/>
            <person name="Honan T."/>
            <person name="Huard M.D."/>
            <person name="Hughes L."/>
            <person name="Hurhula B."/>
            <person name="Husby M.E."/>
            <person name="Kamat A."/>
            <person name="Kanga B."/>
            <person name="Kashin S."/>
            <person name="Khazanovich D."/>
            <person name="Kisner P."/>
            <person name="Lance K."/>
            <person name="Lara M."/>
            <person name="Lee W."/>
            <person name="Lennon N."/>
            <person name="Letendre F."/>
            <person name="LeVine R."/>
            <person name="Lipovsky A."/>
            <person name="Liu X."/>
            <person name="Liu J."/>
            <person name="Liu S."/>
            <person name="Lokyitsang T."/>
            <person name="Lokyitsang Y."/>
            <person name="Lubonja R."/>
            <person name="Lui A."/>
            <person name="MacDonald P."/>
            <person name="Magnisalis V."/>
            <person name="Maru K."/>
            <person name="Matthews C."/>
            <person name="McCusker W."/>
            <person name="McDonough S."/>
            <person name="Mehta T."/>
            <person name="Meldrim J."/>
            <person name="Meneus L."/>
            <person name="Mihai O."/>
            <person name="Mihalev A."/>
            <person name="Mihova T."/>
            <person name="Mittelman R."/>
            <person name="Mlenga V."/>
            <person name="Montmayeur A."/>
            <person name="Mulrain L."/>
            <person name="Navidi A."/>
            <person name="Naylor J."/>
            <person name="Negash T."/>
            <person name="Nguyen T."/>
            <person name="Nguyen N."/>
            <person name="Nicol R."/>
            <person name="Norbu C."/>
            <person name="Norbu N."/>
            <person name="Novod N."/>
            <person name="O'Neill B."/>
            <person name="Osman S."/>
            <person name="Markiewicz E."/>
            <person name="Oyono O.L."/>
            <person name="Patti C."/>
            <person name="Phunkhang P."/>
            <person name="Pierre F."/>
            <person name="Priest M."/>
            <person name="Raghuraman S."/>
            <person name="Rege F."/>
            <person name="Reyes R."/>
            <person name="Rise C."/>
            <person name="Rogov P."/>
            <person name="Ross K."/>
            <person name="Ryan E."/>
            <person name="Settipalli S."/>
            <person name="Shea T."/>
            <person name="Sherpa N."/>
            <person name="Shi L."/>
            <person name="Shih D."/>
            <person name="Sparrow T."/>
            <person name="Spaulding J."/>
            <person name="Stalker J."/>
            <person name="Stange-Thomann N."/>
            <person name="Stavropoulos S."/>
            <person name="Stone C."/>
            <person name="Strader C."/>
            <person name="Tesfaye S."/>
            <person name="Thomson T."/>
            <person name="Thoulutsang Y."/>
            <person name="Thoulutsang D."/>
            <person name="Topham K."/>
            <person name="Topping I."/>
            <person name="Tsamla T."/>
            <person name="Vassiliev H."/>
            <person name="Vo A."/>
            <person name="Wangchuk T."/>
            <person name="Wangdi T."/>
            <person name="Weiand M."/>
            <person name="Wilkinson J."/>
            <person name="Wilson A."/>
            <person name="Yadav S."/>
            <person name="Young G."/>
            <person name="Yu Q."/>
            <person name="Zembek L."/>
            <person name="Zhong D."/>
            <person name="Zimmer A."/>
            <person name="Zwirko Z."/>
            <person name="Jaffe D.B."/>
            <person name="Alvarez P."/>
            <person name="Brockman W."/>
            <person name="Butler J."/>
            <person name="Chin C."/>
            <person name="Gnerre S."/>
            <person name="Grabherr M."/>
            <person name="Kleber M."/>
            <person name="Mauceli E."/>
            <person name="MacCallum I."/>
        </authorList>
    </citation>
    <scope>NUCLEOTIDE SEQUENCE [LARGE SCALE GENOMIC DNA]</scope>
    <source>
        <strain evidence="4">Tucson 14024-0371.13</strain>
    </source>
</reference>
<feature type="chain" id="PRO_5006154320" evidence="2">
    <location>
        <begin position="25"/>
        <end position="106"/>
    </location>
</feature>
<protein>
    <submittedName>
        <fullName evidence="3">Uncharacterized protein</fullName>
    </submittedName>
</protein>
<dbReference type="GeneID" id="26514428"/>
<name>A0A0P8XZJ4_DROAN</name>
<sequence>MGLHTLLVLTVLGLGLLGQHRAEASCGDTTHDFWKDDGKVDEGTCSRPPETAQEEAPSSSKINPLDAEESYPERSTQDVRPQSFMDTIVKIGLFIWQLIKMYFNWK</sequence>
<dbReference type="InParanoid" id="A0A0P8XZJ4"/>
<gene>
    <name evidence="3" type="primary">Dana\GF27019</name>
    <name evidence="3" type="ORF">GF27019</name>
</gene>
<feature type="signal peptide" evidence="2">
    <location>
        <begin position="1"/>
        <end position="24"/>
    </location>
</feature>
<dbReference type="OrthoDB" id="10454327at2759"/>
<keyword evidence="4" id="KW-1185">Reference proteome</keyword>
<dbReference type="FunCoup" id="A0A0P8XZJ4">
    <property type="interactions" value="20"/>
</dbReference>
<proteinExistence type="predicted"/>
<dbReference type="Proteomes" id="UP000007801">
    <property type="component" value="Unassembled WGS sequence"/>
</dbReference>
<dbReference type="KEGG" id="dan:26514428"/>
<dbReference type="AlphaFoldDB" id="A0A0P8XZJ4"/>
<accession>A0A0P8XZJ4</accession>
<evidence type="ECO:0000256" key="2">
    <source>
        <dbReference type="SAM" id="SignalP"/>
    </source>
</evidence>
<keyword evidence="2" id="KW-0732">Signal</keyword>
<evidence type="ECO:0000313" key="3">
    <source>
        <dbReference type="EMBL" id="KPU79983.1"/>
    </source>
</evidence>
<dbReference type="EMBL" id="CH902617">
    <property type="protein sequence ID" value="KPU79983.1"/>
    <property type="molecule type" value="Genomic_DNA"/>
</dbReference>
<evidence type="ECO:0000256" key="1">
    <source>
        <dbReference type="SAM" id="MobiDB-lite"/>
    </source>
</evidence>